<dbReference type="Pfam" id="PF00072">
    <property type="entry name" value="Response_reg"/>
    <property type="match status" value="1"/>
</dbReference>
<dbReference type="PATRIC" id="fig|1392998.3.peg.435"/>
<dbReference type="SUPFAM" id="SSF52172">
    <property type="entry name" value="CheY-like"/>
    <property type="match status" value="1"/>
</dbReference>
<evidence type="ECO:0000313" key="4">
    <source>
        <dbReference type="Proteomes" id="UP000027153"/>
    </source>
</evidence>
<dbReference type="GO" id="GO:0003677">
    <property type="term" value="F:DNA binding"/>
    <property type="evidence" value="ECO:0007669"/>
    <property type="project" value="UniProtKB-KW"/>
</dbReference>
<evidence type="ECO:0000256" key="1">
    <source>
        <dbReference type="PROSITE-ProRule" id="PRU00169"/>
    </source>
</evidence>
<dbReference type="EMBL" id="JMIY01000001">
    <property type="protein sequence ID" value="KCZ73017.1"/>
    <property type="molecule type" value="Genomic_DNA"/>
</dbReference>
<evidence type="ECO:0000259" key="2">
    <source>
        <dbReference type="PROSITE" id="PS50110"/>
    </source>
</evidence>
<comment type="caution">
    <text evidence="3">The sequence shown here is derived from an EMBL/GenBank/DDBJ whole genome shotgun (WGS) entry which is preliminary data.</text>
</comment>
<keyword evidence="4" id="KW-1185">Reference proteome</keyword>
<evidence type="ECO:0000313" key="3">
    <source>
        <dbReference type="EMBL" id="KCZ73017.1"/>
    </source>
</evidence>
<dbReference type="Gene3D" id="3.40.50.2300">
    <property type="match status" value="1"/>
</dbReference>
<dbReference type="GO" id="GO:0000160">
    <property type="term" value="P:phosphorelay signal transduction system"/>
    <property type="evidence" value="ECO:0007669"/>
    <property type="project" value="InterPro"/>
</dbReference>
<feature type="modified residue" description="4-aspartylphosphate" evidence="1">
    <location>
        <position position="71"/>
    </location>
</feature>
<feature type="domain" description="Response regulatory" evidence="2">
    <location>
        <begin position="13"/>
        <end position="138"/>
    </location>
</feature>
<dbReference type="AlphaFoldDB" id="A0A062V6U5"/>
<keyword evidence="1" id="KW-0597">Phosphoprotein</keyword>
<name>A0A062V6U5_9EURY</name>
<proteinExistence type="predicted"/>
<dbReference type="PANTHER" id="PTHR44520">
    <property type="entry name" value="RESPONSE REGULATOR RCP1-RELATED"/>
    <property type="match status" value="1"/>
</dbReference>
<dbReference type="Proteomes" id="UP000027153">
    <property type="component" value="Unassembled WGS sequence"/>
</dbReference>
<protein>
    <submittedName>
        <fullName evidence="3">Response regulator with CheY-like receiver domain and winged-helix DNA-binding domain</fullName>
    </submittedName>
</protein>
<dbReference type="CDD" id="cd17557">
    <property type="entry name" value="REC_Rcp-like"/>
    <property type="match status" value="1"/>
</dbReference>
<keyword evidence="3" id="KW-0238">DNA-binding</keyword>
<reference evidence="3 4" key="1">
    <citation type="journal article" date="2013" name="Nature">
        <title>Anaerobic oxidation of methane coupled to nitrate reduction in a novel archaeal lineage.</title>
        <authorList>
            <person name="Haroon M.F."/>
            <person name="Hu S."/>
            <person name="Shi Y."/>
            <person name="Imelfort M."/>
            <person name="Keller J."/>
            <person name="Hugenholtz P."/>
            <person name="Yuan Z."/>
            <person name="Tyson G.W."/>
        </authorList>
    </citation>
    <scope>NUCLEOTIDE SEQUENCE [LARGE SCALE GENOMIC DNA]</scope>
    <source>
        <strain evidence="3 4">ANME-2d</strain>
    </source>
</reference>
<organism evidence="3 4">
    <name type="scientific">Candidatus Methanoperedens nitratireducens</name>
    <dbReference type="NCBI Taxonomy" id="1392998"/>
    <lineage>
        <taxon>Archaea</taxon>
        <taxon>Methanobacteriati</taxon>
        <taxon>Methanobacteriota</taxon>
        <taxon>Stenosarchaea group</taxon>
        <taxon>Methanomicrobia</taxon>
        <taxon>Methanosarcinales</taxon>
        <taxon>ANME-2 cluster</taxon>
        <taxon>Candidatus Methanoperedentaceae</taxon>
        <taxon>Candidatus Methanoperedens</taxon>
    </lineage>
</organism>
<dbReference type="InterPro" id="IPR052893">
    <property type="entry name" value="TCS_response_regulator"/>
</dbReference>
<gene>
    <name evidence="3" type="ORF">ANME2D_00076</name>
</gene>
<sequence length="151" mass="17255">MIIYMDNKYKLFQILLVEDNQGDIRLAEEALKEIKVPNNLSVVMDGVEALSFLHREGRYARAPRPDLILLDLKLPKKDGHEVLAEIKNDPNLKRIPTAILTISSTEEDIIRSYNLHANCYIVKPIDLDQFIAVVKSIVNFWFTVVNLPPGE</sequence>
<accession>A0A062V6U5</accession>
<dbReference type="PANTHER" id="PTHR44520:SF2">
    <property type="entry name" value="RESPONSE REGULATOR RCP1"/>
    <property type="match status" value="1"/>
</dbReference>
<dbReference type="PROSITE" id="PS50110">
    <property type="entry name" value="RESPONSE_REGULATORY"/>
    <property type="match status" value="1"/>
</dbReference>
<dbReference type="SMART" id="SM00448">
    <property type="entry name" value="REC"/>
    <property type="match status" value="1"/>
</dbReference>
<dbReference type="InterPro" id="IPR011006">
    <property type="entry name" value="CheY-like_superfamily"/>
</dbReference>
<dbReference type="InterPro" id="IPR001789">
    <property type="entry name" value="Sig_transdc_resp-reg_receiver"/>
</dbReference>